<dbReference type="Proteomes" id="UP000027731">
    <property type="component" value="Unassembled WGS sequence"/>
</dbReference>
<gene>
    <name evidence="3" type="ORF">LR3_06620</name>
</gene>
<dbReference type="InterPro" id="IPR027417">
    <property type="entry name" value="P-loop_NTPase"/>
</dbReference>
<accession>A0A073JPT6</accession>
<dbReference type="InterPro" id="IPR006437">
    <property type="entry name" value="Phage_terminase_lsu"/>
</dbReference>
<evidence type="ECO:0000256" key="1">
    <source>
        <dbReference type="ARBA" id="ARBA00022612"/>
    </source>
</evidence>
<dbReference type="PANTHER" id="PTHR39184">
    <property type="match status" value="1"/>
</dbReference>
<dbReference type="Gene3D" id="3.40.50.300">
    <property type="entry name" value="P-loop containing nucleotide triphosphate hydrolases"/>
    <property type="match status" value="1"/>
</dbReference>
<evidence type="ECO:0000313" key="3">
    <source>
        <dbReference type="EMBL" id="KEK15455.1"/>
    </source>
</evidence>
<organism evidence="3 4">
    <name type="scientific">Limosilactobacillus reuteri</name>
    <name type="common">Lactobacillus reuteri</name>
    <dbReference type="NCBI Taxonomy" id="1598"/>
    <lineage>
        <taxon>Bacteria</taxon>
        <taxon>Bacillati</taxon>
        <taxon>Bacillota</taxon>
        <taxon>Bacilli</taxon>
        <taxon>Lactobacillales</taxon>
        <taxon>Lactobacillaceae</taxon>
        <taxon>Limosilactobacillus</taxon>
    </lineage>
</organism>
<dbReference type="Gene3D" id="3.30.420.280">
    <property type="match status" value="1"/>
</dbReference>
<dbReference type="Pfam" id="PF17289">
    <property type="entry name" value="Terminase_6C"/>
    <property type="match status" value="1"/>
</dbReference>
<dbReference type="InterPro" id="IPR052380">
    <property type="entry name" value="Viral_DNA_packaging_terminase"/>
</dbReference>
<protein>
    <submittedName>
        <fullName evidence="3">Terminase</fullName>
    </submittedName>
</protein>
<dbReference type="PATRIC" id="fig|1598.90.peg.754"/>
<proteinExistence type="predicted"/>
<comment type="caution">
    <text evidence="3">The sequence shown here is derived from an EMBL/GenBank/DDBJ whole genome shotgun (WGS) entry which is preliminary data.</text>
</comment>
<feature type="domain" description="Terminase large subunit gp17-like C-terminal" evidence="2">
    <location>
        <begin position="321"/>
        <end position="393"/>
    </location>
</feature>
<dbReference type="EMBL" id="JOSX01000013">
    <property type="protein sequence ID" value="KEK15455.1"/>
    <property type="molecule type" value="Genomic_DNA"/>
</dbReference>
<keyword evidence="1" id="KW-1188">Viral release from host cell</keyword>
<dbReference type="Pfam" id="PF03237">
    <property type="entry name" value="Terminase_6N"/>
    <property type="match status" value="1"/>
</dbReference>
<sequence length="423" mass="48479">MNVDNLLTAKQQWVLRAYVHGDWKYLINYGAVRSGKTFIDNILFLMELQRVSRQAKEEGNRKPMYILAGYSSNSIQNNVLSELTNVFGLDIHYDRHGHFNLFGVEVVPAYTGNVRGASAIRGMSSYGSYINEASLATQEAFQEIIQRCSKPGARIICDTNPDSPQHYLKRDYIDNKDPKARIKTFHFVLDDNTFLPKDYVDSLKAATPSGMYYDRSILGLWVTGEGAVYKDFDERTMTVKREDLPDSLTYTAGVDWGYDHPTAIEIIGHDDKGNYYLVDEAYGQFEQVDPHWIDVANEFKGKYGRGLTFWCDTARTEHIRNFQQHHINAKNGYKNVLDGIEKVASLIKQHKFYVVEGAAPNFISEIYQYVWDDKTGAPVKENDHAQDAVRYCIATPLHLEEQRKQYPAVDKNKVRRTLRNLGI</sequence>
<evidence type="ECO:0000259" key="2">
    <source>
        <dbReference type="Pfam" id="PF17289"/>
    </source>
</evidence>
<dbReference type="PANTHER" id="PTHR39184:SF1">
    <property type="entry name" value="PBSX PHAGE TERMINASE LARGE SUBUNIT"/>
    <property type="match status" value="1"/>
</dbReference>
<dbReference type="AlphaFoldDB" id="A0A073JPT6"/>
<reference evidence="3 4" key="1">
    <citation type="submission" date="2014-06" db="EMBL/GenBank/DDBJ databases">
        <title>Genetic determinant of reutericyclin biosynthesis of Lactobacillus reuteri.</title>
        <authorList>
            <person name="Lin X."/>
            <person name="Duar R."/>
            <person name="Walter J."/>
            <person name="Gaenzle M."/>
        </authorList>
    </citation>
    <scope>NUCLEOTIDE SEQUENCE [LARGE SCALE GENOMIC DNA]</scope>
    <source>
        <strain evidence="3 4">LTH2584</strain>
    </source>
</reference>
<evidence type="ECO:0000313" key="4">
    <source>
        <dbReference type="Proteomes" id="UP000027731"/>
    </source>
</evidence>
<name>A0A073JPT6_LIMRT</name>
<dbReference type="InterPro" id="IPR035421">
    <property type="entry name" value="Terminase_6C"/>
</dbReference>
<dbReference type="NCBIfam" id="TIGR01547">
    <property type="entry name" value="phage_term_2"/>
    <property type="match status" value="1"/>
</dbReference>